<name>A0A1S3D1C7_DIACI</name>
<comment type="subcellular location">
    <subcellularLocation>
        <location evidence="1">Membrane</location>
    </subcellularLocation>
</comment>
<keyword evidence="6 9" id="KW-0812">Transmembrane</keyword>
<dbReference type="Proteomes" id="UP000079169">
    <property type="component" value="Unplaced"/>
</dbReference>
<dbReference type="GO" id="GO:0003924">
    <property type="term" value="F:GTPase activity"/>
    <property type="evidence" value="ECO:0007669"/>
    <property type="project" value="InterPro"/>
</dbReference>
<keyword evidence="2" id="KW-0547">Nucleotide-binding</keyword>
<dbReference type="PROSITE" id="PS51257">
    <property type="entry name" value="PROKAR_LIPOPROTEIN"/>
    <property type="match status" value="1"/>
</dbReference>
<dbReference type="PANTHER" id="PTHR10465:SF3">
    <property type="entry name" value="TRANSMEMBRANE GTPASE MARF-RELATED"/>
    <property type="match status" value="1"/>
</dbReference>
<dbReference type="GeneID" id="103509410"/>
<gene>
    <name evidence="9" type="primary">LOC103509410</name>
</gene>
<feature type="transmembrane region" description="Helical" evidence="6">
    <location>
        <begin position="6"/>
        <end position="26"/>
    </location>
</feature>
<keyword evidence="8" id="KW-1185">Reference proteome</keyword>
<evidence type="ECO:0000256" key="2">
    <source>
        <dbReference type="ARBA" id="ARBA00022741"/>
    </source>
</evidence>
<dbReference type="FunFam" id="1.20.5.110:FF:000012">
    <property type="entry name" value="Mitofusin 2"/>
    <property type="match status" value="1"/>
</dbReference>
<keyword evidence="4" id="KW-0342">GTP-binding</keyword>
<protein>
    <submittedName>
        <fullName evidence="9">Transmembrane GTPase Marf</fullName>
    </submittedName>
</protein>
<evidence type="ECO:0000313" key="9">
    <source>
        <dbReference type="RefSeq" id="XP_008472247.1"/>
    </source>
</evidence>
<organism evidence="8 9">
    <name type="scientific">Diaphorina citri</name>
    <name type="common">Asian citrus psyllid</name>
    <dbReference type="NCBI Taxonomy" id="121845"/>
    <lineage>
        <taxon>Eukaryota</taxon>
        <taxon>Metazoa</taxon>
        <taxon>Ecdysozoa</taxon>
        <taxon>Arthropoda</taxon>
        <taxon>Hexapoda</taxon>
        <taxon>Insecta</taxon>
        <taxon>Pterygota</taxon>
        <taxon>Neoptera</taxon>
        <taxon>Paraneoptera</taxon>
        <taxon>Hemiptera</taxon>
        <taxon>Sternorrhyncha</taxon>
        <taxon>Psylloidea</taxon>
        <taxon>Psyllidae</taxon>
        <taxon>Diaphorininae</taxon>
        <taxon>Diaphorina</taxon>
    </lineage>
</organism>
<dbReference type="GO" id="GO:0008053">
    <property type="term" value="P:mitochondrial fusion"/>
    <property type="evidence" value="ECO:0007669"/>
    <property type="project" value="InterPro"/>
</dbReference>
<dbReference type="KEGG" id="dci:103509410"/>
<dbReference type="AlphaFoldDB" id="A0A1S3D1C7"/>
<dbReference type="GO" id="GO:0005525">
    <property type="term" value="F:GTP binding"/>
    <property type="evidence" value="ECO:0007669"/>
    <property type="project" value="UniProtKB-KW"/>
</dbReference>
<evidence type="ECO:0000256" key="6">
    <source>
        <dbReference type="SAM" id="Phobius"/>
    </source>
</evidence>
<evidence type="ECO:0000313" key="8">
    <source>
        <dbReference type="Proteomes" id="UP000079169"/>
    </source>
</evidence>
<accession>A0A1S3D1C7</accession>
<feature type="domain" description="Fzo/mitofusin HR2" evidence="7">
    <location>
        <begin position="1"/>
        <end position="129"/>
    </location>
</feature>
<sequence length="133" mass="15508">MLKTVGWRLIMVTGAVYSCLYLYEWLTWSNKAKEREFKSQYVAHASKKLKMIVDLTSSNCSHQVEQELSSTFARLCQLVDRATDDMHEDIKQLDSHLKQVEEASNNAKVLRNKAHYLIKELDMFQEAYLVNMS</sequence>
<dbReference type="Gene3D" id="1.20.5.110">
    <property type="match status" value="1"/>
</dbReference>
<evidence type="ECO:0000256" key="4">
    <source>
        <dbReference type="ARBA" id="ARBA00023134"/>
    </source>
</evidence>
<proteinExistence type="predicted"/>
<dbReference type="InterPro" id="IPR027094">
    <property type="entry name" value="Mitofusin_fam"/>
</dbReference>
<evidence type="ECO:0000256" key="3">
    <source>
        <dbReference type="ARBA" id="ARBA00022801"/>
    </source>
</evidence>
<reference evidence="9" key="1">
    <citation type="submission" date="2025-08" db="UniProtKB">
        <authorList>
            <consortium name="RefSeq"/>
        </authorList>
    </citation>
    <scope>IDENTIFICATION</scope>
</reference>
<dbReference type="PANTHER" id="PTHR10465">
    <property type="entry name" value="TRANSMEMBRANE GTPASE FZO1"/>
    <property type="match status" value="1"/>
</dbReference>
<evidence type="ECO:0000256" key="1">
    <source>
        <dbReference type="ARBA" id="ARBA00004370"/>
    </source>
</evidence>
<keyword evidence="6" id="KW-1133">Transmembrane helix</keyword>
<dbReference type="STRING" id="121845.A0A1S3D1C7"/>
<dbReference type="InterPro" id="IPR006884">
    <property type="entry name" value="Fzo/mitofusin_HR2"/>
</dbReference>
<dbReference type="Pfam" id="PF04799">
    <property type="entry name" value="Fzo_mitofusin"/>
    <property type="match status" value="1"/>
</dbReference>
<dbReference type="SUPFAM" id="SSF111479">
    <property type="entry name" value="Fzo-like conserved region"/>
    <property type="match status" value="1"/>
</dbReference>
<evidence type="ECO:0000259" key="7">
    <source>
        <dbReference type="Pfam" id="PF04799"/>
    </source>
</evidence>
<keyword evidence="5 6" id="KW-0472">Membrane</keyword>
<dbReference type="GO" id="GO:0051646">
    <property type="term" value="P:mitochondrion localization"/>
    <property type="evidence" value="ECO:0007669"/>
    <property type="project" value="TreeGrafter"/>
</dbReference>
<dbReference type="OMA" id="YRINCES"/>
<dbReference type="RefSeq" id="XP_008472247.1">
    <property type="nucleotide sequence ID" value="XM_008474025.3"/>
</dbReference>
<dbReference type="GO" id="GO:0005741">
    <property type="term" value="C:mitochondrial outer membrane"/>
    <property type="evidence" value="ECO:0007669"/>
    <property type="project" value="InterPro"/>
</dbReference>
<evidence type="ECO:0000256" key="5">
    <source>
        <dbReference type="ARBA" id="ARBA00023136"/>
    </source>
</evidence>
<keyword evidence="3" id="KW-0378">Hydrolase</keyword>
<dbReference type="PaxDb" id="121845-A0A1S3D1C7"/>